<dbReference type="EMBL" id="JAOPGA020000415">
    <property type="protein sequence ID" value="KAL0478510.1"/>
    <property type="molecule type" value="Genomic_DNA"/>
</dbReference>
<protein>
    <submittedName>
        <fullName evidence="1">Uncharacterized protein</fullName>
    </submittedName>
</protein>
<keyword evidence="2" id="KW-1185">Reference proteome</keyword>
<dbReference type="AlphaFoldDB" id="A0AAW2YN36"/>
<gene>
    <name evidence="1" type="ORF">AKO1_008182</name>
</gene>
<dbReference type="SUPFAM" id="SSF63825">
    <property type="entry name" value="YWTD domain"/>
    <property type="match status" value="1"/>
</dbReference>
<evidence type="ECO:0000313" key="1">
    <source>
        <dbReference type="EMBL" id="KAL0478510.1"/>
    </source>
</evidence>
<proteinExistence type="predicted"/>
<organism evidence="1 2">
    <name type="scientific">Acrasis kona</name>
    <dbReference type="NCBI Taxonomy" id="1008807"/>
    <lineage>
        <taxon>Eukaryota</taxon>
        <taxon>Discoba</taxon>
        <taxon>Heterolobosea</taxon>
        <taxon>Tetramitia</taxon>
        <taxon>Eutetramitia</taxon>
        <taxon>Acrasidae</taxon>
        <taxon>Acrasis</taxon>
    </lineage>
</organism>
<sequence>MQMVTQDLYAEPSSTTNSYIVVTEPSTQFQEMQEMKQGLTPTMTTAPSQELFSAQQQVNLDNTHPLYTTQAQIPEQQQIGTDFIHPVLQQEKVPTPLDQRENLISKENVIDKIIDNPTLEPINDSEHLKSVSVGDKGIVYGLTKGGHIHKLNTESSPFVWQFVHTGKIGFKAISVGKGDSLYAIGLLDSLLYQLNSKTNLVERLEIEENYEISQISAVDSKSVYAVTESGVCVKLKHPKWTRKNAGIIWKVISSPPLRRISVSGRKIFNSEVWGICTLDNRAMRKEPNLADWVPFEEQLLDITVTRDNAVYGIRLSDNAIVQWDHHGRFQPVSMSGCENALLSSISAFRENDHIFAVNANDGNIVRLGKN</sequence>
<accession>A0AAW2YN36</accession>
<name>A0AAW2YN36_9EUKA</name>
<evidence type="ECO:0000313" key="2">
    <source>
        <dbReference type="Proteomes" id="UP001431209"/>
    </source>
</evidence>
<dbReference type="Proteomes" id="UP001431209">
    <property type="component" value="Unassembled WGS sequence"/>
</dbReference>
<reference evidence="1 2" key="1">
    <citation type="submission" date="2024-03" db="EMBL/GenBank/DDBJ databases">
        <title>The Acrasis kona genome and developmental transcriptomes reveal deep origins of eukaryotic multicellular pathways.</title>
        <authorList>
            <person name="Sheikh S."/>
            <person name="Fu C.-J."/>
            <person name="Brown M.W."/>
            <person name="Baldauf S.L."/>
        </authorList>
    </citation>
    <scope>NUCLEOTIDE SEQUENCE [LARGE SCALE GENOMIC DNA]</scope>
    <source>
        <strain evidence="1 2">ATCC MYA-3509</strain>
    </source>
</reference>
<comment type="caution">
    <text evidence="1">The sequence shown here is derived from an EMBL/GenBank/DDBJ whole genome shotgun (WGS) entry which is preliminary data.</text>
</comment>